<protein>
    <submittedName>
        <fullName evidence="3">Symporter</fullName>
    </submittedName>
</protein>
<feature type="transmembrane region" description="Helical" evidence="1">
    <location>
        <begin position="289"/>
        <end position="308"/>
    </location>
</feature>
<reference evidence="3 4" key="1">
    <citation type="journal article" date="2017" name="ISME J.">
        <title>Unveiling bifidobacterial biogeography across the mammalian branch of the tree of life.</title>
        <authorList>
            <person name="Milani C."/>
            <person name="Mangifesta M."/>
            <person name="Mancabelli L."/>
            <person name="Lugli G.A."/>
            <person name="James K."/>
            <person name="Duranti S."/>
            <person name="Turroni F."/>
            <person name="Ferrario C."/>
            <person name="Ossiprandi M.C."/>
            <person name="van Sinderen D."/>
            <person name="Ventura M."/>
        </authorList>
    </citation>
    <scope>NUCLEOTIDE SEQUENCE [LARGE SCALE GENOMIC DNA]</scope>
    <source>
        <strain evidence="4">Ham19E</strain>
    </source>
</reference>
<feature type="transmembrane region" description="Helical" evidence="1">
    <location>
        <begin position="57"/>
        <end position="82"/>
    </location>
</feature>
<evidence type="ECO:0000313" key="4">
    <source>
        <dbReference type="Proteomes" id="UP000218399"/>
    </source>
</evidence>
<comment type="caution">
    <text evidence="3">The sequence shown here is derived from an EMBL/GenBank/DDBJ whole genome shotgun (WGS) entry which is preliminary data.</text>
</comment>
<dbReference type="Pfam" id="PF01757">
    <property type="entry name" value="Acyl_transf_3"/>
    <property type="match status" value="1"/>
</dbReference>
<feature type="domain" description="Acyltransferase 3" evidence="2">
    <location>
        <begin position="20"/>
        <end position="346"/>
    </location>
</feature>
<gene>
    <name evidence="3" type="ORF">B1526_0184</name>
</gene>
<dbReference type="GO" id="GO:0016747">
    <property type="term" value="F:acyltransferase activity, transferring groups other than amino-acyl groups"/>
    <property type="evidence" value="ECO:0007669"/>
    <property type="project" value="InterPro"/>
</dbReference>
<keyword evidence="1" id="KW-0812">Transmembrane</keyword>
<keyword evidence="1" id="KW-1133">Transmembrane helix</keyword>
<dbReference type="InterPro" id="IPR002656">
    <property type="entry name" value="Acyl_transf_3_dom"/>
</dbReference>
<dbReference type="EMBL" id="MVOH01000002">
    <property type="protein sequence ID" value="PAU68991.1"/>
    <property type="molecule type" value="Genomic_DNA"/>
</dbReference>
<sequence>MTSARPKVKTIPKHATQRNSSIELLRIMAMFMIISSHYVAPMFIFNHNLPPFSLKSYFFLIVGSLGKIGVIIFFSISAWYLCMEKQPSTRKALKRSWLLEREVLFYSLGLVIVFHFLGRQYLSLSIILESIFPTATATIWWYVTAYIIFLLLSPSITRGLHAIGKRAHLSLCIIILIGWGLIAGILPLGILESRANDFTNFLFIYVLISFYRWYFDDCSTRAAWTMLIAGVSMLILSIGAIQIAGTVLHNTSIRNNSIYLAESCIKFPILLIGFGTIVLCEKKFFVNKIINTIATTTLGIYLVHDYPAVIKMIWQSRIGIENVYDNRYMIAVFFAAILGIFTICSIIDFIRQGLFRITVDRHKGRCFEMFCQFVTSQQWAQHIYNTIMTKPLPRDALIPGKELANQADEPIPQQ</sequence>
<feature type="transmembrane region" description="Helical" evidence="1">
    <location>
        <begin position="328"/>
        <end position="350"/>
    </location>
</feature>
<evidence type="ECO:0000313" key="3">
    <source>
        <dbReference type="EMBL" id="PAU68991.1"/>
    </source>
</evidence>
<dbReference type="Proteomes" id="UP000218399">
    <property type="component" value="Unassembled WGS sequence"/>
</dbReference>
<feature type="transmembrane region" description="Helical" evidence="1">
    <location>
        <begin position="222"/>
        <end position="245"/>
    </location>
</feature>
<accession>A0A2A2EIZ8</accession>
<feature type="transmembrane region" description="Helical" evidence="1">
    <location>
        <begin position="169"/>
        <end position="191"/>
    </location>
</feature>
<organism evidence="3 4">
    <name type="scientific">Bifidobacterium criceti</name>
    <dbReference type="NCBI Taxonomy" id="1960969"/>
    <lineage>
        <taxon>Bacteria</taxon>
        <taxon>Bacillati</taxon>
        <taxon>Actinomycetota</taxon>
        <taxon>Actinomycetes</taxon>
        <taxon>Bifidobacteriales</taxon>
        <taxon>Bifidobacteriaceae</taxon>
        <taxon>Bifidobacterium</taxon>
    </lineage>
</organism>
<name>A0A2A2EIZ8_9BIFI</name>
<feature type="transmembrane region" description="Helical" evidence="1">
    <location>
        <begin position="197"/>
        <end position="215"/>
    </location>
</feature>
<dbReference type="RefSeq" id="WP_095614255.1">
    <property type="nucleotide sequence ID" value="NZ_MVOH01000002.1"/>
</dbReference>
<feature type="transmembrane region" description="Helical" evidence="1">
    <location>
        <begin position="257"/>
        <end position="280"/>
    </location>
</feature>
<proteinExistence type="predicted"/>
<feature type="transmembrane region" description="Helical" evidence="1">
    <location>
        <begin position="139"/>
        <end position="157"/>
    </location>
</feature>
<dbReference type="AlphaFoldDB" id="A0A2A2EIZ8"/>
<evidence type="ECO:0000259" key="2">
    <source>
        <dbReference type="Pfam" id="PF01757"/>
    </source>
</evidence>
<evidence type="ECO:0000256" key="1">
    <source>
        <dbReference type="SAM" id="Phobius"/>
    </source>
</evidence>
<keyword evidence="1" id="KW-0472">Membrane</keyword>
<keyword evidence="4" id="KW-1185">Reference proteome</keyword>
<feature type="transmembrane region" description="Helical" evidence="1">
    <location>
        <begin position="103"/>
        <end position="127"/>
    </location>
</feature>
<feature type="transmembrane region" description="Helical" evidence="1">
    <location>
        <begin position="24"/>
        <end position="45"/>
    </location>
</feature>